<evidence type="ECO:0000313" key="1">
    <source>
        <dbReference type="EMBL" id="CAG8580754.1"/>
    </source>
</evidence>
<gene>
    <name evidence="1" type="ORF">SCALOS_LOCUS6197</name>
</gene>
<name>A0ACA9MED0_9GLOM</name>
<dbReference type="EMBL" id="CAJVPM010011386">
    <property type="protein sequence ID" value="CAG8580754.1"/>
    <property type="molecule type" value="Genomic_DNA"/>
</dbReference>
<comment type="caution">
    <text evidence="1">The sequence shown here is derived from an EMBL/GenBank/DDBJ whole genome shotgun (WGS) entry which is preliminary data.</text>
</comment>
<proteinExistence type="predicted"/>
<protein>
    <submittedName>
        <fullName evidence="1">5964_t:CDS:1</fullName>
    </submittedName>
</protein>
<organism evidence="1 2">
    <name type="scientific">Scutellospora calospora</name>
    <dbReference type="NCBI Taxonomy" id="85575"/>
    <lineage>
        <taxon>Eukaryota</taxon>
        <taxon>Fungi</taxon>
        <taxon>Fungi incertae sedis</taxon>
        <taxon>Mucoromycota</taxon>
        <taxon>Glomeromycotina</taxon>
        <taxon>Glomeromycetes</taxon>
        <taxon>Diversisporales</taxon>
        <taxon>Gigasporaceae</taxon>
        <taxon>Scutellospora</taxon>
    </lineage>
</organism>
<accession>A0ACA9MED0</accession>
<evidence type="ECO:0000313" key="2">
    <source>
        <dbReference type="Proteomes" id="UP000789860"/>
    </source>
</evidence>
<keyword evidence="2" id="KW-1185">Reference proteome</keyword>
<dbReference type="Proteomes" id="UP000789860">
    <property type="component" value="Unassembled WGS sequence"/>
</dbReference>
<reference evidence="1" key="1">
    <citation type="submission" date="2021-06" db="EMBL/GenBank/DDBJ databases">
        <authorList>
            <person name="Kallberg Y."/>
            <person name="Tangrot J."/>
            <person name="Rosling A."/>
        </authorList>
    </citation>
    <scope>NUCLEOTIDE SEQUENCE</scope>
    <source>
        <strain evidence="1">AU212A</strain>
    </source>
</reference>
<sequence>MGCVNSTLKQKKLKRSIDSKKNIDSESDKNIINPIEEDYDSDDSIDRLSIDDFVEEYVRQYKKYFYPWVKGRSPPIKVTLKILPSSINKARDLLNELKTHYKNAKSSDPISFYGITYVEQIEKFMIVIEHFDYGDLRTYLKSNFSDLKWKTKINLLDSTARGW</sequence>